<accession>A0A7W7K395</accession>
<evidence type="ECO:0000313" key="2">
    <source>
        <dbReference type="Proteomes" id="UP000575241"/>
    </source>
</evidence>
<keyword evidence="2" id="KW-1185">Reference proteome</keyword>
<sequence length="205" mass="21839">MYRLLALVALAPIAAPHQNAPDPSRISEVDAIECRLSVPDYTGFALSVSEADGIGQARGWKKIDSANPFLSEYELSQPITVAGGYRTTRIAFSANAMLAILDVADPAEVARGLGVPNAMDPDPMIADLARSSGKSYAEVAAGMKFRKFLGEKIVAEKTEPAADAESFGSRMTVARSISNATSHPGKTLYGCSYRMEILDKDGKPL</sequence>
<dbReference type="AlphaFoldDB" id="A0A7W7K395"/>
<proteinExistence type="predicted"/>
<dbReference type="Proteomes" id="UP000575241">
    <property type="component" value="Unassembled WGS sequence"/>
</dbReference>
<protein>
    <submittedName>
        <fullName evidence="1">Uncharacterized protein</fullName>
    </submittedName>
</protein>
<dbReference type="EMBL" id="JACHLN010000003">
    <property type="protein sequence ID" value="MBB4840266.1"/>
    <property type="molecule type" value="Genomic_DNA"/>
</dbReference>
<dbReference type="RefSeq" id="WP_184168745.1">
    <property type="nucleotide sequence ID" value="NZ_JACHLN010000003.1"/>
</dbReference>
<gene>
    <name evidence="1" type="ORF">HNP52_003358</name>
</gene>
<reference evidence="1 2" key="1">
    <citation type="submission" date="2020-08" db="EMBL/GenBank/DDBJ databases">
        <title>Functional genomics of gut bacteria from endangered species of beetles.</title>
        <authorList>
            <person name="Carlos-Shanley C."/>
        </authorList>
    </citation>
    <scope>NUCLEOTIDE SEQUENCE [LARGE SCALE GENOMIC DNA]</scope>
    <source>
        <strain evidence="1 2">S00224</strain>
    </source>
</reference>
<evidence type="ECO:0000313" key="1">
    <source>
        <dbReference type="EMBL" id="MBB4840266.1"/>
    </source>
</evidence>
<name>A0A7W7K395_9SPHN</name>
<organism evidence="1 2">
    <name type="scientific">Sphingomonas kyeonggiensis</name>
    <dbReference type="NCBI Taxonomy" id="1268553"/>
    <lineage>
        <taxon>Bacteria</taxon>
        <taxon>Pseudomonadati</taxon>
        <taxon>Pseudomonadota</taxon>
        <taxon>Alphaproteobacteria</taxon>
        <taxon>Sphingomonadales</taxon>
        <taxon>Sphingomonadaceae</taxon>
        <taxon>Sphingomonas</taxon>
    </lineage>
</organism>
<comment type="caution">
    <text evidence="1">The sequence shown here is derived from an EMBL/GenBank/DDBJ whole genome shotgun (WGS) entry which is preliminary data.</text>
</comment>